<reference evidence="7 8" key="1">
    <citation type="submission" date="2020-02" db="EMBL/GenBank/DDBJ databases">
        <authorList>
            <person name="Ma Q."/>
            <person name="Huang Y."/>
            <person name="Song X."/>
            <person name="Pei D."/>
        </authorList>
    </citation>
    <scope>NUCLEOTIDE SEQUENCE [LARGE SCALE GENOMIC DNA]</scope>
    <source>
        <strain evidence="7">Sxm20200214</strain>
        <tissue evidence="7">Leaf</tissue>
    </source>
</reference>
<sequence length="645" mass="72751">MAADDRRNGDSSNHNHRDPKKPRLSEFLTESDIRSEFAHHQTGVARINNGSFGCCPSSVLDAQREWQLRFLRQPDEFYFNGLRRGLLASRAVIGDLINAEDVDEVSLVDNATTAAAIVLQRVGRCFSEGRYRKEDTVVMFHCAFQSVKKSIHAYVSRVGGSTVEVRLPFPVNSKEEIVSAFREGLERGRANGRTVRLAIIDHITSMPCVLMPVRELVKVCREEGVEEVFVDAAHAIGSVKVDVKEIGADYYVSNLHKWFFCPPSIAFFYCKKRGSESDVHHPVVSHEFGNGLAIESAWIGTRDYSSQLVVPSVMEFVNRFEGGIDGIMKRNHDEAVRMGLMLCNAWGTNLGSPPEMCVGMVMIGLPSKLCVESDDDATKLRSYLRVHRSVEVPVYFLGLRDGEEGVKDKDSGIITAYVRISHQIYNETEDYERLRDAITELFDIFRCNNKALEEEPQPPAKVPELEESKKERGERVEDGTFQRDRALYEILKENKDKKDAEFNERFKHRPPKALDEEETEFLDKLEMSKKEYERKLADEDEQQIRSFQAAVAARSATLQEPEEAALPPPAPTTKEQKTTGKRNSGTRPFNTIIRVKPQPKKVKATEEEKKDISAPLDSAKANVATKTLHTGLALVSYSDESEDDD</sequence>
<keyword evidence="8" id="KW-1185">Reference proteome</keyword>
<dbReference type="GO" id="GO:0005634">
    <property type="term" value="C:nucleus"/>
    <property type="evidence" value="ECO:0007669"/>
    <property type="project" value="UniProtKB-SubCell"/>
</dbReference>
<dbReference type="OrthoDB" id="5978656at2759"/>
<organism evidence="7 8">
    <name type="scientific">Brassica carinata</name>
    <name type="common">Ethiopian mustard</name>
    <name type="synonym">Abyssinian cabbage</name>
    <dbReference type="NCBI Taxonomy" id="52824"/>
    <lineage>
        <taxon>Eukaryota</taxon>
        <taxon>Viridiplantae</taxon>
        <taxon>Streptophyta</taxon>
        <taxon>Embryophyta</taxon>
        <taxon>Tracheophyta</taxon>
        <taxon>Spermatophyta</taxon>
        <taxon>Magnoliopsida</taxon>
        <taxon>eudicotyledons</taxon>
        <taxon>Gunneridae</taxon>
        <taxon>Pentapetalae</taxon>
        <taxon>rosids</taxon>
        <taxon>malvids</taxon>
        <taxon>Brassicales</taxon>
        <taxon>Brassicaceae</taxon>
        <taxon>Brassiceae</taxon>
        <taxon>Brassica</taxon>
    </lineage>
</organism>
<dbReference type="InterPro" id="IPR019331">
    <property type="entry name" value="FAM192A/Fyv6_N"/>
</dbReference>
<protein>
    <recommendedName>
        <fullName evidence="9">Aminotransferase class V domain-containing protein</fullName>
    </recommendedName>
</protein>
<keyword evidence="2" id="KW-0663">Pyridoxal phosphate</keyword>
<dbReference type="PANTHER" id="PTHR43092:SF7">
    <property type="entry name" value="L-CYSTEINE DESULFHYDRASE"/>
    <property type="match status" value="1"/>
</dbReference>
<feature type="domain" description="Aminotransferase class V" evidence="5">
    <location>
        <begin position="89"/>
        <end position="273"/>
    </location>
</feature>
<evidence type="ECO:0000256" key="4">
    <source>
        <dbReference type="SAM" id="MobiDB-lite"/>
    </source>
</evidence>
<keyword evidence="3" id="KW-0539">Nucleus</keyword>
<evidence type="ECO:0000256" key="1">
    <source>
        <dbReference type="ARBA" id="ARBA00004123"/>
    </source>
</evidence>
<name>A0A8X7W944_BRACI</name>
<feature type="region of interest" description="Disordered" evidence="4">
    <location>
        <begin position="453"/>
        <end position="477"/>
    </location>
</feature>
<feature type="compositionally biased region" description="Basic and acidic residues" evidence="4">
    <location>
        <begin position="603"/>
        <end position="612"/>
    </location>
</feature>
<evidence type="ECO:0000259" key="5">
    <source>
        <dbReference type="Pfam" id="PF00266"/>
    </source>
</evidence>
<comment type="subcellular location">
    <subcellularLocation>
        <location evidence="1">Nucleus</location>
    </subcellularLocation>
</comment>
<evidence type="ECO:0000256" key="2">
    <source>
        <dbReference type="ARBA" id="ARBA00022898"/>
    </source>
</evidence>
<proteinExistence type="predicted"/>
<feature type="compositionally biased region" description="Basic and acidic residues" evidence="4">
    <location>
        <begin position="463"/>
        <end position="477"/>
    </location>
</feature>
<dbReference type="PANTHER" id="PTHR43092">
    <property type="entry name" value="L-CYSTEINE DESULFHYDRASE"/>
    <property type="match status" value="1"/>
</dbReference>
<evidence type="ECO:0000259" key="6">
    <source>
        <dbReference type="Pfam" id="PF10187"/>
    </source>
</evidence>
<dbReference type="EMBL" id="JAAMPC010000002">
    <property type="protein sequence ID" value="KAG2324630.1"/>
    <property type="molecule type" value="Genomic_DNA"/>
</dbReference>
<dbReference type="AlphaFoldDB" id="A0A8X7W944"/>
<feature type="region of interest" description="Disordered" evidence="4">
    <location>
        <begin position="598"/>
        <end position="617"/>
    </location>
</feature>
<evidence type="ECO:0000313" key="8">
    <source>
        <dbReference type="Proteomes" id="UP000886595"/>
    </source>
</evidence>
<dbReference type="InterPro" id="IPR015421">
    <property type="entry name" value="PyrdxlP-dep_Trfase_major"/>
</dbReference>
<dbReference type="InterPro" id="IPR000192">
    <property type="entry name" value="Aminotrans_V_dom"/>
</dbReference>
<dbReference type="Gene3D" id="3.40.640.10">
    <property type="entry name" value="Type I PLP-dependent aspartate aminotransferase-like (Major domain)"/>
    <property type="match status" value="1"/>
</dbReference>
<accession>A0A8X7W944</accession>
<dbReference type="Pfam" id="PF10187">
    <property type="entry name" value="FAM192A_Fyv6_N"/>
    <property type="match status" value="1"/>
</dbReference>
<feature type="compositionally biased region" description="Basic and acidic residues" evidence="4">
    <location>
        <begin position="1"/>
        <end position="24"/>
    </location>
</feature>
<dbReference type="Proteomes" id="UP000886595">
    <property type="component" value="Unassembled WGS sequence"/>
</dbReference>
<dbReference type="SUPFAM" id="SSF53383">
    <property type="entry name" value="PLP-dependent transferases"/>
    <property type="match status" value="1"/>
</dbReference>
<feature type="domain" description="FAM192A/Fyv6 N-terminal" evidence="6">
    <location>
        <begin position="465"/>
        <end position="548"/>
    </location>
</feature>
<dbReference type="InterPro" id="IPR015424">
    <property type="entry name" value="PyrdxlP-dep_Trfase"/>
</dbReference>
<evidence type="ECO:0000256" key="3">
    <source>
        <dbReference type="ARBA" id="ARBA00023242"/>
    </source>
</evidence>
<evidence type="ECO:0000313" key="7">
    <source>
        <dbReference type="EMBL" id="KAG2324630.1"/>
    </source>
</evidence>
<dbReference type="Pfam" id="PF00266">
    <property type="entry name" value="Aminotran_5"/>
    <property type="match status" value="1"/>
</dbReference>
<feature type="region of interest" description="Disordered" evidence="4">
    <location>
        <begin position="550"/>
        <end position="590"/>
    </location>
</feature>
<comment type="caution">
    <text evidence="7">The sequence shown here is derived from an EMBL/GenBank/DDBJ whole genome shotgun (WGS) entry which is preliminary data.</text>
</comment>
<feature type="region of interest" description="Disordered" evidence="4">
    <location>
        <begin position="1"/>
        <end position="25"/>
    </location>
</feature>
<evidence type="ECO:0008006" key="9">
    <source>
        <dbReference type="Google" id="ProtNLM"/>
    </source>
</evidence>
<gene>
    <name evidence="7" type="ORF">Bca52824_007358</name>
</gene>